<dbReference type="PROSITE" id="PS00356">
    <property type="entry name" value="HTH_LACI_1"/>
    <property type="match status" value="1"/>
</dbReference>
<gene>
    <name evidence="5" type="ORF">AEAE_0124</name>
</gene>
<accession>A0A261FCP1</accession>
<dbReference type="InterPro" id="IPR000843">
    <property type="entry name" value="HTH_LacI"/>
</dbReference>
<protein>
    <submittedName>
        <fullName evidence="5">LacI family transcriptional regulator</fullName>
    </submittedName>
</protein>
<evidence type="ECO:0000259" key="4">
    <source>
        <dbReference type="PROSITE" id="PS50932"/>
    </source>
</evidence>
<comment type="caution">
    <text evidence="5">The sequence shown here is derived from an EMBL/GenBank/DDBJ whole genome shotgun (WGS) entry which is preliminary data.</text>
</comment>
<evidence type="ECO:0000313" key="6">
    <source>
        <dbReference type="Proteomes" id="UP000228976"/>
    </source>
</evidence>
<dbReference type="Proteomes" id="UP000228976">
    <property type="component" value="Unassembled WGS sequence"/>
</dbReference>
<dbReference type="Pfam" id="PF00356">
    <property type="entry name" value="LacI"/>
    <property type="match status" value="1"/>
</dbReference>
<feature type="domain" description="HTH lacI-type" evidence="4">
    <location>
        <begin position="7"/>
        <end position="61"/>
    </location>
</feature>
<dbReference type="SMART" id="SM00354">
    <property type="entry name" value="HTH_LACI"/>
    <property type="match status" value="1"/>
</dbReference>
<dbReference type="GO" id="GO:0003700">
    <property type="term" value="F:DNA-binding transcription factor activity"/>
    <property type="evidence" value="ECO:0007669"/>
    <property type="project" value="TreeGrafter"/>
</dbReference>
<dbReference type="PANTHER" id="PTHR30146:SF109">
    <property type="entry name" value="HTH-TYPE TRANSCRIPTIONAL REGULATOR GALS"/>
    <property type="match status" value="1"/>
</dbReference>
<dbReference type="AlphaFoldDB" id="A0A261FCP1"/>
<evidence type="ECO:0000256" key="2">
    <source>
        <dbReference type="ARBA" id="ARBA00023125"/>
    </source>
</evidence>
<dbReference type="InterPro" id="IPR046335">
    <property type="entry name" value="LacI/GalR-like_sensor"/>
</dbReference>
<dbReference type="PROSITE" id="PS50932">
    <property type="entry name" value="HTH_LACI_2"/>
    <property type="match status" value="1"/>
</dbReference>
<dbReference type="SUPFAM" id="SSF53822">
    <property type="entry name" value="Periplasmic binding protein-like I"/>
    <property type="match status" value="1"/>
</dbReference>
<dbReference type="Pfam" id="PF13377">
    <property type="entry name" value="Peripla_BP_3"/>
    <property type="match status" value="1"/>
</dbReference>
<evidence type="ECO:0000256" key="3">
    <source>
        <dbReference type="ARBA" id="ARBA00023163"/>
    </source>
</evidence>
<dbReference type="InterPro" id="IPR010982">
    <property type="entry name" value="Lambda_DNA-bd_dom_sf"/>
</dbReference>
<dbReference type="Gene3D" id="1.10.260.40">
    <property type="entry name" value="lambda repressor-like DNA-binding domains"/>
    <property type="match status" value="1"/>
</dbReference>
<sequence length="355" mass="38830">MPSHHVPTLRDVARQAGVSVSTVSNYLRDYPYMSEKTRDRIANAINYLGYVRNEQASSLRSGKTHNITLCVPDLRQPYFGRIAEQIMAAARYRGYSVIVKSSTYSRREELEVLSQMSSHASDGLIFNPVAMTEADVRAFAGDYPLVILGERIFTAPAPHIEIDNTGGARAMVRHLLASGRRKIAVLGGSLEKQATSSRSLRTQGFLDEMHAQGVSVDPSLIIPCSSWTLSEGWWAAKELFESGARPDAIFALNDPLAIGAMSELKVMGVSIPDDVHVVGFDNSDDSEYFNPTLTTVDPHSQEIATRAVDSLISQVYSGVRAPHRHEVVESSLVFRESSPATDAEMTDQNATAGKA</sequence>
<dbReference type="CDD" id="cd01392">
    <property type="entry name" value="HTH_LacI"/>
    <property type="match status" value="1"/>
</dbReference>
<dbReference type="GO" id="GO:0000976">
    <property type="term" value="F:transcription cis-regulatory region binding"/>
    <property type="evidence" value="ECO:0007669"/>
    <property type="project" value="TreeGrafter"/>
</dbReference>
<dbReference type="RefSeq" id="WP_094689249.1">
    <property type="nucleotide sequence ID" value="NZ_JACBYZ010000001.1"/>
</dbReference>
<dbReference type="EMBL" id="MWWU01000001">
    <property type="protein sequence ID" value="OZG56815.1"/>
    <property type="molecule type" value="Genomic_DNA"/>
</dbReference>
<organism evidence="5 6">
    <name type="scientific">Aeriscardovia aeriphila</name>
    <dbReference type="NCBI Taxonomy" id="218139"/>
    <lineage>
        <taxon>Bacteria</taxon>
        <taxon>Bacillati</taxon>
        <taxon>Actinomycetota</taxon>
        <taxon>Actinomycetes</taxon>
        <taxon>Bifidobacteriales</taxon>
        <taxon>Bifidobacteriaceae</taxon>
        <taxon>Aeriscardovia</taxon>
    </lineage>
</organism>
<evidence type="ECO:0000313" key="5">
    <source>
        <dbReference type="EMBL" id="OZG56815.1"/>
    </source>
</evidence>
<evidence type="ECO:0000256" key="1">
    <source>
        <dbReference type="ARBA" id="ARBA00023015"/>
    </source>
</evidence>
<keyword evidence="2" id="KW-0238">DNA-binding</keyword>
<dbReference type="SUPFAM" id="SSF47413">
    <property type="entry name" value="lambda repressor-like DNA-binding domains"/>
    <property type="match status" value="1"/>
</dbReference>
<dbReference type="Gene3D" id="3.40.50.2300">
    <property type="match status" value="2"/>
</dbReference>
<keyword evidence="6" id="KW-1185">Reference proteome</keyword>
<proteinExistence type="predicted"/>
<keyword evidence="3" id="KW-0804">Transcription</keyword>
<name>A0A261FCP1_9BIFI</name>
<dbReference type="CDD" id="cd06267">
    <property type="entry name" value="PBP1_LacI_sugar_binding-like"/>
    <property type="match status" value="1"/>
</dbReference>
<reference evidence="5 6" key="1">
    <citation type="journal article" date="2017" name="BMC Genomics">
        <title>Comparative genomic and phylogenomic analyses of the Bifidobacteriaceae family.</title>
        <authorList>
            <person name="Lugli G.A."/>
            <person name="Milani C."/>
            <person name="Turroni F."/>
            <person name="Duranti S."/>
            <person name="Mancabelli L."/>
            <person name="Mangifesta M."/>
            <person name="Ferrario C."/>
            <person name="Modesto M."/>
            <person name="Mattarelli P."/>
            <person name="Jiri K."/>
            <person name="van Sinderen D."/>
            <person name="Ventura M."/>
        </authorList>
    </citation>
    <scope>NUCLEOTIDE SEQUENCE [LARGE SCALE GENOMIC DNA]</scope>
    <source>
        <strain evidence="5 6">LMG 21773</strain>
    </source>
</reference>
<dbReference type="OrthoDB" id="2854648at2"/>
<dbReference type="InterPro" id="IPR028082">
    <property type="entry name" value="Peripla_BP_I"/>
</dbReference>
<dbReference type="PANTHER" id="PTHR30146">
    <property type="entry name" value="LACI-RELATED TRANSCRIPTIONAL REPRESSOR"/>
    <property type="match status" value="1"/>
</dbReference>
<keyword evidence="1" id="KW-0805">Transcription regulation</keyword>